<dbReference type="Gene3D" id="3.40.50.300">
    <property type="entry name" value="P-loop containing nucleotide triphosphate hydrolases"/>
    <property type="match status" value="1"/>
</dbReference>
<evidence type="ECO:0000256" key="6">
    <source>
        <dbReference type="ARBA" id="ARBA00022840"/>
    </source>
</evidence>
<dbReference type="InterPro" id="IPR003439">
    <property type="entry name" value="ABC_transporter-like_ATP-bd"/>
</dbReference>
<dbReference type="GO" id="GO:0034040">
    <property type="term" value="F:ATPase-coupled lipid transmembrane transporter activity"/>
    <property type="evidence" value="ECO:0007669"/>
    <property type="project" value="TreeGrafter"/>
</dbReference>
<dbReference type="Proteomes" id="UP000050833">
    <property type="component" value="Unassembled WGS sequence"/>
</dbReference>
<dbReference type="Gene3D" id="1.20.1560.10">
    <property type="entry name" value="ABC transporter type 1, transmembrane domain"/>
    <property type="match status" value="1"/>
</dbReference>
<dbReference type="GO" id="GO:0016887">
    <property type="term" value="F:ATP hydrolysis activity"/>
    <property type="evidence" value="ECO:0007669"/>
    <property type="project" value="InterPro"/>
</dbReference>
<name>A0AAW3JVD9_9FIRM</name>
<dbReference type="InterPro" id="IPR036640">
    <property type="entry name" value="ABC1_TM_sf"/>
</dbReference>
<dbReference type="PROSITE" id="PS50929">
    <property type="entry name" value="ABC_TM1F"/>
    <property type="match status" value="1"/>
</dbReference>
<dbReference type="PANTHER" id="PTHR24221:SF397">
    <property type="entry name" value="ABC TRANSPORTER, ATP-BINDING TRANSMEMBRANE PROTEIN"/>
    <property type="match status" value="1"/>
</dbReference>
<keyword evidence="7 9" id="KW-1133">Transmembrane helix</keyword>
<keyword evidence="8 9" id="KW-0472">Membrane</keyword>
<proteinExistence type="predicted"/>
<dbReference type="InterPro" id="IPR003593">
    <property type="entry name" value="AAA+_ATPase"/>
</dbReference>
<keyword evidence="2" id="KW-0813">Transport</keyword>
<evidence type="ECO:0000256" key="2">
    <source>
        <dbReference type="ARBA" id="ARBA00022448"/>
    </source>
</evidence>
<dbReference type="PROSITE" id="PS50893">
    <property type="entry name" value="ABC_TRANSPORTER_2"/>
    <property type="match status" value="1"/>
</dbReference>
<sequence>METKKKSAFSKLMEFAGNHKYFSYISCVLAVISAWVALIPFYDVWCIIKEVLEVRPDFSKAVHITSYGWQAVGFALLAMAFYIASLMCSHKAAFRVQANMRVYMMEHIMKLPLGYVESKGTGKIRKIVTDSSAATETYLAHNLPDKAVSYATPIGLLAMMAVFDWQLGIISLIPAVLAFVIMGTMMMGPKMAEDMKQYQNSLETMSAEAVEYVRGVPVLKTFGQTVFSFKRFKAAIDDYEKWTIDYTKAMMLPMIGFTVFSNAIFAALIIAAYVLCGNTITDTFLLNLIFYILITATLTTTLMKVAYAGESQMIVEDALNRMDEILDVKELPNGTSDNKIKDASVSLKNVKFSYDDAKTNAVDGISLDIKAGEHIAFVGPSGGGKTTLASLIARFWDVNSGSISIGGVDVKNIESDKLMDTISYVFQDSKLLKTSILENIRMGRPDASDAEVLDALKKAQCSDIIAKLPQGVNTVIGSKGTYVSGGEMQRLSIARAFLKNAPILILDEATAFADPDNERKVQLAFENLSKDKTVIMIAHRLSTVTNADRIYVLKDGKIAESGTHETLVDAGGVYTHMWNEYNKSVNWQVGKAGKAI</sequence>
<keyword evidence="5" id="KW-0547">Nucleotide-binding</keyword>
<evidence type="ECO:0000256" key="5">
    <source>
        <dbReference type="ARBA" id="ARBA00022741"/>
    </source>
</evidence>
<dbReference type="SUPFAM" id="SSF52540">
    <property type="entry name" value="P-loop containing nucleoside triphosphate hydrolases"/>
    <property type="match status" value="1"/>
</dbReference>
<evidence type="ECO:0000256" key="7">
    <source>
        <dbReference type="ARBA" id="ARBA00022989"/>
    </source>
</evidence>
<dbReference type="SUPFAM" id="SSF90123">
    <property type="entry name" value="ABC transporter transmembrane region"/>
    <property type="match status" value="1"/>
</dbReference>
<feature type="transmembrane region" description="Helical" evidence="9">
    <location>
        <begin position="284"/>
        <end position="303"/>
    </location>
</feature>
<dbReference type="InterPro" id="IPR017871">
    <property type="entry name" value="ABC_transporter-like_CS"/>
</dbReference>
<dbReference type="SMART" id="SM00382">
    <property type="entry name" value="AAA"/>
    <property type="match status" value="1"/>
</dbReference>
<feature type="transmembrane region" description="Helical" evidence="9">
    <location>
        <begin position="67"/>
        <end position="88"/>
    </location>
</feature>
<evidence type="ECO:0000256" key="9">
    <source>
        <dbReference type="SAM" id="Phobius"/>
    </source>
</evidence>
<dbReference type="PROSITE" id="PS00211">
    <property type="entry name" value="ABC_TRANSPORTER_1"/>
    <property type="match status" value="1"/>
</dbReference>
<dbReference type="FunFam" id="3.40.50.300:FF:000221">
    <property type="entry name" value="Multidrug ABC transporter ATP-binding protein"/>
    <property type="match status" value="1"/>
</dbReference>
<feature type="domain" description="ABC transmembrane type-1" evidence="11">
    <location>
        <begin position="67"/>
        <end position="275"/>
    </location>
</feature>
<dbReference type="InterPro" id="IPR027417">
    <property type="entry name" value="P-loop_NTPase"/>
</dbReference>
<dbReference type="InterPro" id="IPR039421">
    <property type="entry name" value="Type_1_exporter"/>
</dbReference>
<dbReference type="EMBL" id="LLKB01000001">
    <property type="protein sequence ID" value="KQC86554.1"/>
    <property type="molecule type" value="Genomic_DNA"/>
</dbReference>
<gene>
    <name evidence="12" type="ORF">APZ18_05090</name>
</gene>
<feature type="domain" description="ABC transporter" evidence="10">
    <location>
        <begin position="345"/>
        <end position="580"/>
    </location>
</feature>
<feature type="transmembrane region" description="Helical" evidence="9">
    <location>
        <begin position="169"/>
        <end position="188"/>
    </location>
</feature>
<organism evidence="12 13">
    <name type="scientific">Butyribacter intestini</name>
    <dbReference type="NCBI Taxonomy" id="1703332"/>
    <lineage>
        <taxon>Bacteria</taxon>
        <taxon>Bacillati</taxon>
        <taxon>Bacillota</taxon>
        <taxon>Clostridia</taxon>
        <taxon>Lachnospirales</taxon>
        <taxon>Lachnospiraceae</taxon>
        <taxon>Butyribacter</taxon>
    </lineage>
</organism>
<dbReference type="GO" id="GO:0005886">
    <property type="term" value="C:plasma membrane"/>
    <property type="evidence" value="ECO:0007669"/>
    <property type="project" value="UniProtKB-SubCell"/>
</dbReference>
<evidence type="ECO:0000313" key="13">
    <source>
        <dbReference type="Proteomes" id="UP000050833"/>
    </source>
</evidence>
<dbReference type="AlphaFoldDB" id="A0AAW3JVD9"/>
<keyword evidence="6 12" id="KW-0067">ATP-binding</keyword>
<dbReference type="PANTHER" id="PTHR24221">
    <property type="entry name" value="ATP-BINDING CASSETTE SUB-FAMILY B"/>
    <property type="match status" value="1"/>
</dbReference>
<evidence type="ECO:0000256" key="1">
    <source>
        <dbReference type="ARBA" id="ARBA00004651"/>
    </source>
</evidence>
<comment type="caution">
    <text evidence="12">The sequence shown here is derived from an EMBL/GenBank/DDBJ whole genome shotgun (WGS) entry which is preliminary data.</text>
</comment>
<reference evidence="12 13" key="1">
    <citation type="submission" date="2015-10" db="EMBL/GenBank/DDBJ databases">
        <title>Butyribacter intestini gen. nov., sp. nov., a butyric acid-producing bacterium of the family Lachnospiraceae isolated from the human faeces.</title>
        <authorList>
            <person name="Zou Y."/>
            <person name="Xue W."/>
            <person name="Luo G."/>
            <person name="Lv M."/>
        </authorList>
    </citation>
    <scope>NUCLEOTIDE SEQUENCE [LARGE SCALE GENOMIC DNA]</scope>
    <source>
        <strain evidence="12 13">TF01-11</strain>
    </source>
</reference>
<keyword evidence="3" id="KW-1003">Cell membrane</keyword>
<dbReference type="InterPro" id="IPR011527">
    <property type="entry name" value="ABC1_TM_dom"/>
</dbReference>
<keyword evidence="13" id="KW-1185">Reference proteome</keyword>
<evidence type="ECO:0000256" key="8">
    <source>
        <dbReference type="ARBA" id="ARBA00023136"/>
    </source>
</evidence>
<evidence type="ECO:0000259" key="11">
    <source>
        <dbReference type="PROSITE" id="PS50929"/>
    </source>
</evidence>
<feature type="transmembrane region" description="Helical" evidence="9">
    <location>
        <begin position="21"/>
        <end position="42"/>
    </location>
</feature>
<evidence type="ECO:0000256" key="3">
    <source>
        <dbReference type="ARBA" id="ARBA00022475"/>
    </source>
</evidence>
<comment type="subcellular location">
    <subcellularLocation>
        <location evidence="1">Cell membrane</location>
        <topology evidence="1">Multi-pass membrane protein</topology>
    </subcellularLocation>
</comment>
<evidence type="ECO:0000256" key="4">
    <source>
        <dbReference type="ARBA" id="ARBA00022692"/>
    </source>
</evidence>
<dbReference type="Pfam" id="PF00005">
    <property type="entry name" value="ABC_tran"/>
    <property type="match status" value="1"/>
</dbReference>
<evidence type="ECO:0000313" key="12">
    <source>
        <dbReference type="EMBL" id="KQC86554.1"/>
    </source>
</evidence>
<dbReference type="GO" id="GO:0005524">
    <property type="term" value="F:ATP binding"/>
    <property type="evidence" value="ECO:0007669"/>
    <property type="project" value="UniProtKB-KW"/>
</dbReference>
<dbReference type="CDD" id="cd07346">
    <property type="entry name" value="ABC_6TM_exporters"/>
    <property type="match status" value="1"/>
</dbReference>
<keyword evidence="4 9" id="KW-0812">Transmembrane</keyword>
<dbReference type="GO" id="GO:0140359">
    <property type="term" value="F:ABC-type transporter activity"/>
    <property type="evidence" value="ECO:0007669"/>
    <property type="project" value="InterPro"/>
</dbReference>
<dbReference type="RefSeq" id="WP_055942217.1">
    <property type="nucleotide sequence ID" value="NZ_JAQDCV010000001.1"/>
</dbReference>
<feature type="transmembrane region" description="Helical" evidence="9">
    <location>
        <begin position="251"/>
        <end position="272"/>
    </location>
</feature>
<dbReference type="Pfam" id="PF00664">
    <property type="entry name" value="ABC_membrane"/>
    <property type="match status" value="1"/>
</dbReference>
<accession>A0AAW3JVD9</accession>
<evidence type="ECO:0000259" key="10">
    <source>
        <dbReference type="PROSITE" id="PS50893"/>
    </source>
</evidence>
<protein>
    <submittedName>
        <fullName evidence="12">ABC transporter ATP-binding protein</fullName>
    </submittedName>
</protein>